<name>A0A1H3NQ24_9ACTN</name>
<dbReference type="InterPro" id="IPR001633">
    <property type="entry name" value="EAL_dom"/>
</dbReference>
<dbReference type="InterPro" id="IPR050706">
    <property type="entry name" value="Cyclic-di-GMP_PDE-like"/>
</dbReference>
<sequence length="787" mass="82253">MTAARSRCRDEATTARRVDVRPVAAAAVLLLLAAAWSVLWTADLSAPLVLGFACGPVALVFATLAVHRVAVDPTQPEPARRFWRSVRLAGALALAGGVIDTVGVALDAPPPRELPGLSPLAASPMLVALVVLLAAVLRLPPRPRSRGHWAQLLLDGVTILLGAALIFWHFALAPAIDAGSAPTAVATALVGLAGLLALTALSKVLLAAAAPVGAGALRLLAASLVIAGTAPAAMLMLGVPGQLLGGVSALPAVALCGAAAAVCGQRAARRPSAGTTTVVTRRTYSLLPYGALAAAGALLVAVTAGELSRSGQVVVAGAVAVTAAVVARQVVGLRDNARLLRSVRRHQARLEYQAHHDALTQLANRTMLTARLAQALAERGGVAVLLIDLDDFKTVNDTLGHAVGDEMLVAVADRLRLAIDPGDLAARLGGDEFAVLVRDADPARADEVATRILAGLAAPVTASGHQLLVQASIGVAPAGPGDGPDEVLRNADIAMYAAKENGKASWSRFAPEMRQEIVEHVRLGGELHEALERDQLYLEYQPIVDLDTRRLVGAEALVRWRHPEQGLIPPGQFIPVAERTGLIVPLGRWVLRQACRQLAAWRDEYGTSALYTVGVNVAARQLGEPGFTGDVAAALRDAGLAPHRLVIEVTESSVLNARQVLKTLHELHRLGVKLALDDFGTRQSSLGLLRAFPVDILKLDKSFVDGIEDGQDDERLAVAAAVAQMAAALRLDAVAEGIESAAQVERLRPLGYRLGQGFHLARPLAAERVAELLVESDFSLAGPETTP</sequence>
<proteinExistence type="predicted"/>
<dbReference type="PROSITE" id="PS50883">
    <property type="entry name" value="EAL"/>
    <property type="match status" value="1"/>
</dbReference>
<dbReference type="STRING" id="405436.SAMN05444365_104100"/>
<feature type="transmembrane region" description="Helical" evidence="1">
    <location>
        <begin position="20"/>
        <end position="42"/>
    </location>
</feature>
<reference evidence="5" key="1">
    <citation type="submission" date="2016-10" db="EMBL/GenBank/DDBJ databases">
        <authorList>
            <person name="Varghese N."/>
            <person name="Submissions S."/>
        </authorList>
    </citation>
    <scope>NUCLEOTIDE SEQUENCE [LARGE SCALE GENOMIC DNA]</scope>
    <source>
        <strain evidence="5">DSM 45245</strain>
    </source>
</reference>
<dbReference type="Pfam" id="PF00990">
    <property type="entry name" value="GGDEF"/>
    <property type="match status" value="1"/>
</dbReference>
<protein>
    <submittedName>
        <fullName evidence="4">Diguanylate cyclase (GGDEF) domain-containing protein</fullName>
    </submittedName>
</protein>
<dbReference type="SUPFAM" id="SSF141868">
    <property type="entry name" value="EAL domain-like"/>
    <property type="match status" value="1"/>
</dbReference>
<dbReference type="Gene3D" id="3.30.70.270">
    <property type="match status" value="1"/>
</dbReference>
<evidence type="ECO:0000259" key="2">
    <source>
        <dbReference type="PROSITE" id="PS50883"/>
    </source>
</evidence>
<feature type="domain" description="EAL" evidence="2">
    <location>
        <begin position="520"/>
        <end position="777"/>
    </location>
</feature>
<keyword evidence="1" id="KW-1133">Transmembrane helix</keyword>
<dbReference type="InterPro" id="IPR000160">
    <property type="entry name" value="GGDEF_dom"/>
</dbReference>
<feature type="transmembrane region" description="Helical" evidence="1">
    <location>
        <begin position="243"/>
        <end position="263"/>
    </location>
</feature>
<dbReference type="Proteomes" id="UP000242415">
    <property type="component" value="Unassembled WGS sequence"/>
</dbReference>
<accession>A0A1H3NQ24</accession>
<feature type="transmembrane region" description="Helical" evidence="1">
    <location>
        <begin position="152"/>
        <end position="171"/>
    </location>
</feature>
<feature type="transmembrane region" description="Helical" evidence="1">
    <location>
        <begin position="120"/>
        <end position="140"/>
    </location>
</feature>
<dbReference type="RefSeq" id="WP_091556035.1">
    <property type="nucleotide sequence ID" value="NZ_FNPH01000004.1"/>
</dbReference>
<evidence type="ECO:0000256" key="1">
    <source>
        <dbReference type="SAM" id="Phobius"/>
    </source>
</evidence>
<dbReference type="PANTHER" id="PTHR33121:SF70">
    <property type="entry name" value="SIGNALING PROTEIN YKOW"/>
    <property type="match status" value="1"/>
</dbReference>
<evidence type="ECO:0000313" key="4">
    <source>
        <dbReference type="EMBL" id="SDY91002.1"/>
    </source>
</evidence>
<feature type="transmembrane region" description="Helical" evidence="1">
    <location>
        <begin position="217"/>
        <end position="237"/>
    </location>
</feature>
<dbReference type="PROSITE" id="PS50887">
    <property type="entry name" value="GGDEF"/>
    <property type="match status" value="1"/>
</dbReference>
<feature type="transmembrane region" description="Helical" evidence="1">
    <location>
        <begin position="284"/>
        <end position="305"/>
    </location>
</feature>
<feature type="transmembrane region" description="Helical" evidence="1">
    <location>
        <begin position="88"/>
        <end position="108"/>
    </location>
</feature>
<dbReference type="InterPro" id="IPR035919">
    <property type="entry name" value="EAL_sf"/>
</dbReference>
<dbReference type="InterPro" id="IPR043128">
    <property type="entry name" value="Rev_trsase/Diguanyl_cyclase"/>
</dbReference>
<gene>
    <name evidence="4" type="ORF">SAMN05444365_104100</name>
</gene>
<dbReference type="SMART" id="SM00267">
    <property type="entry name" value="GGDEF"/>
    <property type="match status" value="1"/>
</dbReference>
<dbReference type="CDD" id="cd01949">
    <property type="entry name" value="GGDEF"/>
    <property type="match status" value="1"/>
</dbReference>
<keyword evidence="1" id="KW-0812">Transmembrane</keyword>
<dbReference type="Pfam" id="PF00563">
    <property type="entry name" value="EAL"/>
    <property type="match status" value="1"/>
</dbReference>
<dbReference type="Gene3D" id="3.20.20.450">
    <property type="entry name" value="EAL domain"/>
    <property type="match status" value="1"/>
</dbReference>
<dbReference type="SMART" id="SM00052">
    <property type="entry name" value="EAL"/>
    <property type="match status" value="1"/>
</dbReference>
<dbReference type="OrthoDB" id="3273928at2"/>
<evidence type="ECO:0000313" key="5">
    <source>
        <dbReference type="Proteomes" id="UP000242415"/>
    </source>
</evidence>
<feature type="transmembrane region" description="Helical" evidence="1">
    <location>
        <begin position="183"/>
        <end position="205"/>
    </location>
</feature>
<dbReference type="GO" id="GO:0071111">
    <property type="term" value="F:cyclic-guanylate-specific phosphodiesterase activity"/>
    <property type="evidence" value="ECO:0007669"/>
    <property type="project" value="InterPro"/>
</dbReference>
<dbReference type="SUPFAM" id="SSF55073">
    <property type="entry name" value="Nucleotide cyclase"/>
    <property type="match status" value="1"/>
</dbReference>
<evidence type="ECO:0000259" key="3">
    <source>
        <dbReference type="PROSITE" id="PS50887"/>
    </source>
</evidence>
<dbReference type="InterPro" id="IPR029787">
    <property type="entry name" value="Nucleotide_cyclase"/>
</dbReference>
<keyword evidence="1" id="KW-0472">Membrane</keyword>
<dbReference type="PANTHER" id="PTHR33121">
    <property type="entry name" value="CYCLIC DI-GMP PHOSPHODIESTERASE PDEF"/>
    <property type="match status" value="1"/>
</dbReference>
<dbReference type="AlphaFoldDB" id="A0A1H3NQ24"/>
<feature type="transmembrane region" description="Helical" evidence="1">
    <location>
        <begin position="48"/>
        <end position="67"/>
    </location>
</feature>
<organism evidence="4 5">
    <name type="scientific">Micromonospora pattaloongensis</name>
    <dbReference type="NCBI Taxonomy" id="405436"/>
    <lineage>
        <taxon>Bacteria</taxon>
        <taxon>Bacillati</taxon>
        <taxon>Actinomycetota</taxon>
        <taxon>Actinomycetes</taxon>
        <taxon>Micromonosporales</taxon>
        <taxon>Micromonosporaceae</taxon>
        <taxon>Micromonospora</taxon>
    </lineage>
</organism>
<dbReference type="CDD" id="cd01948">
    <property type="entry name" value="EAL"/>
    <property type="match status" value="1"/>
</dbReference>
<dbReference type="NCBIfam" id="TIGR00254">
    <property type="entry name" value="GGDEF"/>
    <property type="match status" value="1"/>
</dbReference>
<dbReference type="EMBL" id="FNPH01000004">
    <property type="protein sequence ID" value="SDY91002.1"/>
    <property type="molecule type" value="Genomic_DNA"/>
</dbReference>
<feature type="domain" description="GGDEF" evidence="3">
    <location>
        <begin position="380"/>
        <end position="511"/>
    </location>
</feature>
<keyword evidence="5" id="KW-1185">Reference proteome</keyword>